<feature type="transmembrane region" description="Helical" evidence="1">
    <location>
        <begin position="153"/>
        <end position="176"/>
    </location>
</feature>
<dbReference type="AlphaFoldDB" id="A0ABD6EFX4"/>
<keyword evidence="3" id="KW-1185">Reference proteome</keyword>
<evidence type="ECO:0000313" key="3">
    <source>
        <dbReference type="Proteomes" id="UP001608902"/>
    </source>
</evidence>
<protein>
    <submittedName>
        <fullName evidence="2">Uncharacterized protein</fullName>
    </submittedName>
</protein>
<sequence length="664" mass="75192">MRALVQFHSKNGTIEQLFTHIVSVPEITNTFSSQVLPYLFYCLLQSFHELLLVSHRLSAVQLPISAINNFGIWISKIGEVLADEREDEEILSPSGKRSAEEIWVKVMCKFFDHISLQSDRYQISDPGNEIQIMLRVMYGDIYRIEVLPRIIRLALLGALLQLITVMSGSHFIKILFCINHIFRSDPAYFRVVLGRCSPKSARSVYRRVINRGIEMNVDMAALKEFTHHYLLAYSEPVRLLMKSEILIHESGSGHVSSQGFIAEAVARSLYESEVGSLLKDKLSVTEFLNVTLLPFITTHIEWFNSNDLAHVDINDIAMHMTFLSPFHISHLIYKRLAISAFDSHLYDCLYQVCKRICIHPARLNRGEENSLVVQNIVQAAVYFVLKYGRISRLMKWKYLTNIVRYDRNAVIQVILSATYDELEKLLHSRIPSSSEKEVLEICSIIAELNNDRKKNLLLSIFTRLIQLTTVVVEQNPPTSLRFAVHLVELAKGSAKEGVAASMTLGIISTGFPCVRDHGILKTEEFEDLIIIEEALEACLHHASNSICFDQCALFAQIFSSVLCCVQMFVEANGKHDINGMRLVNGVSRIAQSIVIHKDAFSRVAPFIISGSLLGAKYTQLALHRLLSVCDKYSIALLSSSLPFAEKRQFALIFSQFQKATEFIS</sequence>
<name>A0ABD6EFX4_9BILA</name>
<comment type="caution">
    <text evidence="2">The sequence shown here is derived from an EMBL/GenBank/DDBJ whole genome shotgun (WGS) entry which is preliminary data.</text>
</comment>
<evidence type="ECO:0000313" key="2">
    <source>
        <dbReference type="EMBL" id="MFH4978505.1"/>
    </source>
</evidence>
<accession>A0ABD6EFX4</accession>
<evidence type="ECO:0000256" key="1">
    <source>
        <dbReference type="SAM" id="Phobius"/>
    </source>
</evidence>
<keyword evidence="1" id="KW-1133">Transmembrane helix</keyword>
<dbReference type="EMBL" id="JBGFUD010003257">
    <property type="protein sequence ID" value="MFH4978505.1"/>
    <property type="molecule type" value="Genomic_DNA"/>
</dbReference>
<keyword evidence="1" id="KW-0472">Membrane</keyword>
<reference evidence="2 3" key="1">
    <citation type="submission" date="2024-08" db="EMBL/GenBank/DDBJ databases">
        <title>Gnathostoma spinigerum genome.</title>
        <authorList>
            <person name="Gonzalez-Bertolin B."/>
            <person name="Monzon S."/>
            <person name="Zaballos A."/>
            <person name="Jimenez P."/>
            <person name="Dekumyoy P."/>
            <person name="Varona S."/>
            <person name="Cuesta I."/>
            <person name="Sumanam S."/>
            <person name="Adisakwattana P."/>
            <person name="Gasser R.B."/>
            <person name="Hernandez-Gonzalez A."/>
            <person name="Young N.D."/>
            <person name="Perteguer M.J."/>
        </authorList>
    </citation>
    <scope>NUCLEOTIDE SEQUENCE [LARGE SCALE GENOMIC DNA]</scope>
    <source>
        <strain evidence="2">AL3</strain>
        <tissue evidence="2">Liver</tissue>
    </source>
</reference>
<dbReference type="Proteomes" id="UP001608902">
    <property type="component" value="Unassembled WGS sequence"/>
</dbReference>
<organism evidence="2 3">
    <name type="scientific">Gnathostoma spinigerum</name>
    <dbReference type="NCBI Taxonomy" id="75299"/>
    <lineage>
        <taxon>Eukaryota</taxon>
        <taxon>Metazoa</taxon>
        <taxon>Ecdysozoa</taxon>
        <taxon>Nematoda</taxon>
        <taxon>Chromadorea</taxon>
        <taxon>Rhabditida</taxon>
        <taxon>Spirurina</taxon>
        <taxon>Gnathostomatomorpha</taxon>
        <taxon>Gnathostomatoidea</taxon>
        <taxon>Gnathostomatidae</taxon>
        <taxon>Gnathostoma</taxon>
    </lineage>
</organism>
<keyword evidence="1" id="KW-0812">Transmembrane</keyword>
<proteinExistence type="predicted"/>
<gene>
    <name evidence="2" type="ORF">AB6A40_005214</name>
</gene>